<name>A0A2G8RXW0_9APHY</name>
<dbReference type="GO" id="GO:0006979">
    <property type="term" value="P:response to oxidative stress"/>
    <property type="evidence" value="ECO:0007669"/>
    <property type="project" value="TreeGrafter"/>
</dbReference>
<feature type="compositionally biased region" description="Basic and acidic residues" evidence="5">
    <location>
        <begin position="211"/>
        <end position="223"/>
    </location>
</feature>
<evidence type="ECO:0000313" key="7">
    <source>
        <dbReference type="EMBL" id="PIL26353.1"/>
    </source>
</evidence>
<proteinExistence type="inferred from homology"/>
<feature type="compositionally biased region" description="Polar residues" evidence="5">
    <location>
        <begin position="257"/>
        <end position="266"/>
    </location>
</feature>
<protein>
    <recommendedName>
        <fullName evidence="4">Oxidation resistance protein 1</fullName>
    </recommendedName>
</protein>
<dbReference type="PANTHER" id="PTHR23354">
    <property type="entry name" value="NUCLEOLAR PROTEIN 7/ESTROGEN RECEPTOR COACTIVATOR-RELATED"/>
    <property type="match status" value="1"/>
</dbReference>
<dbReference type="AlphaFoldDB" id="A0A2G8RXW0"/>
<organism evidence="7 8">
    <name type="scientific">Ganoderma sinense ZZ0214-1</name>
    <dbReference type="NCBI Taxonomy" id="1077348"/>
    <lineage>
        <taxon>Eukaryota</taxon>
        <taxon>Fungi</taxon>
        <taxon>Dikarya</taxon>
        <taxon>Basidiomycota</taxon>
        <taxon>Agaricomycotina</taxon>
        <taxon>Agaricomycetes</taxon>
        <taxon>Polyporales</taxon>
        <taxon>Polyporaceae</taxon>
        <taxon>Ganoderma</taxon>
    </lineage>
</organism>
<feature type="region of interest" description="Disordered" evidence="5">
    <location>
        <begin position="1"/>
        <end position="68"/>
    </location>
</feature>
<feature type="domain" description="TLDc" evidence="6">
    <location>
        <begin position="396"/>
        <end position="568"/>
    </location>
</feature>
<comment type="caution">
    <text evidence="7">The sequence shown here is derived from an EMBL/GenBank/DDBJ whole genome shotgun (WGS) entry which is preliminary data.</text>
</comment>
<dbReference type="Pfam" id="PF07534">
    <property type="entry name" value="TLD"/>
    <property type="match status" value="1"/>
</dbReference>
<evidence type="ECO:0000256" key="5">
    <source>
        <dbReference type="SAM" id="MobiDB-lite"/>
    </source>
</evidence>
<sequence>MNGSTAQQPSPIHVSPLIPLQTHKGEDKEDLFATLFSPPTPRASPARTPEPTSGWSARHTRQESSGSEFGAFVSVSATEDPLRLADGPDLGPYNSQQNYEFFDKFTEDAKAASEKRRSQVLDELLQHEDDPLYWLQGTSSVDAPPSTTPQSSHHASAIDLSKSSDDSLIDLSSPSDPNRPFDLLASSSSAQPSSSPKLIAAFDRSLFDDIERLGDDSDGDRPSRQRAHTNPHAVSALPTRSPSLPPSSPSRPADPQIQRTQSSYFTPQSIPSRWVSNLLTSTIRGTRTSPSTPPTESSIATIFASVSEEPSPAPSRFGTWSQSAPHSRAPTHLESAPSVDSAITHGTPFGSQPYIAPAGAPGFAGDRMWDKGFEFNKAQVERQSVRLMGRREMTGVVLTVEIADMLRPFLPALARLPKQWTLLYSLDQHGISLNTLYTRCQDFKGSALFVVRDSGERVFGAWMGEGIHPSKGGYYGSGESFLWQMVGKDRLRVFKWTGRNDYVALCELDYISFGGGDGRYGLWLDESLIDGSSARCLTFDNEPLCSAGPRKGDTVAFECVGLEVWGIG</sequence>
<dbReference type="OrthoDB" id="26679at2759"/>
<dbReference type="GO" id="GO:0005739">
    <property type="term" value="C:mitochondrion"/>
    <property type="evidence" value="ECO:0007669"/>
    <property type="project" value="UniProtKB-SubCell"/>
</dbReference>
<dbReference type="PANTHER" id="PTHR23354:SF62">
    <property type="entry name" value="MUSTARD, ISOFORM V"/>
    <property type="match status" value="1"/>
</dbReference>
<keyword evidence="8" id="KW-1185">Reference proteome</keyword>
<evidence type="ECO:0000256" key="1">
    <source>
        <dbReference type="ARBA" id="ARBA00004173"/>
    </source>
</evidence>
<evidence type="ECO:0000313" key="8">
    <source>
        <dbReference type="Proteomes" id="UP000230002"/>
    </source>
</evidence>
<evidence type="ECO:0000256" key="2">
    <source>
        <dbReference type="ARBA" id="ARBA00009540"/>
    </source>
</evidence>
<comment type="subcellular location">
    <subcellularLocation>
        <location evidence="1">Mitochondrion</location>
    </subcellularLocation>
</comment>
<dbReference type="STRING" id="1077348.A0A2G8RXW0"/>
<dbReference type="EMBL" id="AYKW01000045">
    <property type="protein sequence ID" value="PIL26353.1"/>
    <property type="molecule type" value="Genomic_DNA"/>
</dbReference>
<keyword evidence="3" id="KW-0496">Mitochondrion</keyword>
<reference evidence="7 8" key="1">
    <citation type="journal article" date="2015" name="Sci. Rep.">
        <title>Chromosome-level genome map provides insights into diverse defense mechanisms in the medicinal fungus Ganoderma sinense.</title>
        <authorList>
            <person name="Zhu Y."/>
            <person name="Xu J."/>
            <person name="Sun C."/>
            <person name="Zhou S."/>
            <person name="Xu H."/>
            <person name="Nelson D.R."/>
            <person name="Qian J."/>
            <person name="Song J."/>
            <person name="Luo H."/>
            <person name="Xiang L."/>
            <person name="Li Y."/>
            <person name="Xu Z."/>
            <person name="Ji A."/>
            <person name="Wang L."/>
            <person name="Lu S."/>
            <person name="Hayward A."/>
            <person name="Sun W."/>
            <person name="Li X."/>
            <person name="Schwartz D.C."/>
            <person name="Wang Y."/>
            <person name="Chen S."/>
        </authorList>
    </citation>
    <scope>NUCLEOTIDE SEQUENCE [LARGE SCALE GENOMIC DNA]</scope>
    <source>
        <strain evidence="7 8">ZZ0214-1</strain>
    </source>
</reference>
<comment type="similarity">
    <text evidence="2">Belongs to the OXR1 family.</text>
</comment>
<evidence type="ECO:0000256" key="4">
    <source>
        <dbReference type="ARBA" id="ARBA00040604"/>
    </source>
</evidence>
<dbReference type="Proteomes" id="UP000230002">
    <property type="component" value="Unassembled WGS sequence"/>
</dbReference>
<feature type="compositionally biased region" description="Polar residues" evidence="5">
    <location>
        <begin position="1"/>
        <end position="10"/>
    </location>
</feature>
<evidence type="ECO:0000256" key="3">
    <source>
        <dbReference type="ARBA" id="ARBA00023128"/>
    </source>
</evidence>
<feature type="region of interest" description="Disordered" evidence="5">
    <location>
        <begin position="307"/>
        <end position="333"/>
    </location>
</feature>
<evidence type="ECO:0000259" key="6">
    <source>
        <dbReference type="PROSITE" id="PS51886"/>
    </source>
</evidence>
<dbReference type="PROSITE" id="PS51886">
    <property type="entry name" value="TLDC"/>
    <property type="match status" value="1"/>
</dbReference>
<gene>
    <name evidence="7" type="ORF">GSI_12109</name>
</gene>
<accession>A0A2G8RXW0</accession>
<dbReference type="InterPro" id="IPR006571">
    <property type="entry name" value="TLDc_dom"/>
</dbReference>
<feature type="region of interest" description="Disordered" evidence="5">
    <location>
        <begin position="211"/>
        <end position="266"/>
    </location>
</feature>
<dbReference type="GO" id="GO:0005634">
    <property type="term" value="C:nucleus"/>
    <property type="evidence" value="ECO:0007669"/>
    <property type="project" value="TreeGrafter"/>
</dbReference>
<feature type="region of interest" description="Disordered" evidence="5">
    <location>
        <begin position="135"/>
        <end position="197"/>
    </location>
</feature>
<feature type="compositionally biased region" description="Low complexity" evidence="5">
    <location>
        <begin position="185"/>
        <end position="196"/>
    </location>
</feature>
<dbReference type="SMART" id="SM00584">
    <property type="entry name" value="TLDc"/>
    <property type="match status" value="1"/>
</dbReference>